<dbReference type="Proteomes" id="UP000469890">
    <property type="component" value="Unassembled WGS sequence"/>
</dbReference>
<gene>
    <name evidence="2" type="ORF">FB192DRAFT_1476909</name>
</gene>
<comment type="caution">
    <text evidence="2">The sequence shown here is derived from an EMBL/GenBank/DDBJ whole genome shotgun (WGS) entry which is preliminary data.</text>
</comment>
<evidence type="ECO:0000313" key="3">
    <source>
        <dbReference type="Proteomes" id="UP000469890"/>
    </source>
</evidence>
<evidence type="ECO:0000313" key="2">
    <source>
        <dbReference type="EMBL" id="KAF1798338.1"/>
    </source>
</evidence>
<dbReference type="EMBL" id="JAAECE010000008">
    <property type="protein sequence ID" value="KAF1798338.1"/>
    <property type="molecule type" value="Genomic_DNA"/>
</dbReference>
<feature type="compositionally biased region" description="Low complexity" evidence="1">
    <location>
        <begin position="215"/>
        <end position="232"/>
    </location>
</feature>
<reference evidence="2 3" key="1">
    <citation type="submission" date="2019-09" db="EMBL/GenBank/DDBJ databases">
        <authorList>
            <consortium name="DOE Joint Genome Institute"/>
            <person name="Mondo S.J."/>
            <person name="Navarro-Mendoza M.I."/>
            <person name="Perez-Arques C."/>
            <person name="Panchal S."/>
            <person name="Nicolas F.E."/>
            <person name="Ganguly P."/>
            <person name="Pangilinan J."/>
            <person name="Grigoriev I."/>
            <person name="Heitman J."/>
            <person name="Sanya K."/>
            <person name="Garre V."/>
        </authorList>
    </citation>
    <scope>NUCLEOTIDE SEQUENCE [LARGE SCALE GENOMIC DNA]</scope>
    <source>
        <strain evidence="2 3">MU402</strain>
    </source>
</reference>
<name>A0A8H4B9U9_MUCCL</name>
<dbReference type="AlphaFoldDB" id="A0A8H4B9U9"/>
<protein>
    <submittedName>
        <fullName evidence="2">Uncharacterized protein</fullName>
    </submittedName>
</protein>
<accession>A0A8H4B9U9</accession>
<organism evidence="2 3">
    <name type="scientific">Mucor circinelloides f. lusitanicus</name>
    <name type="common">Mucor racemosus var. lusitanicus</name>
    <dbReference type="NCBI Taxonomy" id="29924"/>
    <lineage>
        <taxon>Eukaryota</taxon>
        <taxon>Fungi</taxon>
        <taxon>Fungi incertae sedis</taxon>
        <taxon>Mucoromycota</taxon>
        <taxon>Mucoromycotina</taxon>
        <taxon>Mucoromycetes</taxon>
        <taxon>Mucorales</taxon>
        <taxon>Mucorineae</taxon>
        <taxon>Mucoraceae</taxon>
        <taxon>Mucor</taxon>
    </lineage>
</organism>
<sequence length="241" mass="27469">MKDFIVQEYGQQPLDAYKEDWKRRFKEVATALKCTTGRSAHDNWNLVATAIQEEATTIVDTAATLTYQKKLSQADKQAIATHYAKIKHKWDLKSGRAVEDVINDVAKDFCHDHPLRSFILNIDDIVREQAFSDEEKNEINATSCFQLLKKPLPTRLNEAIRHLNGEMNYRRLYDEISGIHAHPLDHPELYWIKQPMLNYINSFMHNDSSKILGRTATTASSGSPSSLETSRSNSTIASTDE</sequence>
<proteinExistence type="predicted"/>
<feature type="region of interest" description="Disordered" evidence="1">
    <location>
        <begin position="215"/>
        <end position="241"/>
    </location>
</feature>
<evidence type="ECO:0000256" key="1">
    <source>
        <dbReference type="SAM" id="MobiDB-lite"/>
    </source>
</evidence>